<dbReference type="EMBL" id="CP031088">
    <property type="protein sequence ID" value="AXF95578.1"/>
    <property type="molecule type" value="Genomic_DNA"/>
</dbReference>
<dbReference type="KEGG" id="sphh:SDAV_00587"/>
<accession>A0A345DMZ0</accession>
<dbReference type="InterPro" id="IPR001584">
    <property type="entry name" value="Integrase_cat-core"/>
</dbReference>
<dbReference type="PANTHER" id="PTHR10948:SF23">
    <property type="entry name" value="TRANSPOSASE INSI FOR INSERTION SEQUENCE ELEMENT IS30A-RELATED"/>
    <property type="match status" value="1"/>
</dbReference>
<evidence type="ECO:0000313" key="3">
    <source>
        <dbReference type="Proteomes" id="UP000253689"/>
    </source>
</evidence>
<dbReference type="Pfam" id="PF00665">
    <property type="entry name" value="rve"/>
    <property type="match status" value="1"/>
</dbReference>
<dbReference type="PANTHER" id="PTHR10948">
    <property type="entry name" value="TRANSPOSASE"/>
    <property type="match status" value="1"/>
</dbReference>
<proteinExistence type="predicted"/>
<dbReference type="InterPro" id="IPR036397">
    <property type="entry name" value="RNaseH_sf"/>
</dbReference>
<evidence type="ECO:0000313" key="2">
    <source>
        <dbReference type="EMBL" id="AXF95578.1"/>
    </source>
</evidence>
<dbReference type="Gene3D" id="3.30.420.10">
    <property type="entry name" value="Ribonuclease H-like superfamily/Ribonuclease H"/>
    <property type="match status" value="1"/>
</dbReference>
<dbReference type="SUPFAM" id="SSF53098">
    <property type="entry name" value="Ribonuclease H-like"/>
    <property type="match status" value="1"/>
</dbReference>
<feature type="domain" description="Integrase catalytic" evidence="1">
    <location>
        <begin position="160"/>
        <end position="330"/>
    </location>
</feature>
<dbReference type="InterPro" id="IPR012337">
    <property type="entry name" value="RNaseH-like_sf"/>
</dbReference>
<organism evidence="2 3">
    <name type="scientific">Spiroplasma phoeniceum P40</name>
    <dbReference type="NCBI Taxonomy" id="1276259"/>
    <lineage>
        <taxon>Bacteria</taxon>
        <taxon>Bacillati</taxon>
        <taxon>Mycoplasmatota</taxon>
        <taxon>Mollicutes</taxon>
        <taxon>Entomoplasmatales</taxon>
        <taxon>Spiroplasmataceae</taxon>
        <taxon>Spiroplasma</taxon>
    </lineage>
</organism>
<dbReference type="GO" id="GO:0003676">
    <property type="term" value="F:nucleic acid binding"/>
    <property type="evidence" value="ECO:0007669"/>
    <property type="project" value="InterPro"/>
</dbReference>
<dbReference type="GO" id="GO:0015074">
    <property type="term" value="P:DNA integration"/>
    <property type="evidence" value="ECO:0007669"/>
    <property type="project" value="InterPro"/>
</dbReference>
<dbReference type="GO" id="GO:0004803">
    <property type="term" value="F:transposase activity"/>
    <property type="evidence" value="ECO:0007669"/>
    <property type="project" value="TreeGrafter"/>
</dbReference>
<dbReference type="GO" id="GO:0032196">
    <property type="term" value="P:transposition"/>
    <property type="evidence" value="ECO:0007669"/>
    <property type="project" value="TreeGrafter"/>
</dbReference>
<dbReference type="InterPro" id="IPR051917">
    <property type="entry name" value="Transposase-Integrase"/>
</dbReference>
<evidence type="ECO:0000259" key="1">
    <source>
        <dbReference type="PROSITE" id="PS50994"/>
    </source>
</evidence>
<dbReference type="InterPro" id="IPR053392">
    <property type="entry name" value="Transposase_IS30-like"/>
</dbReference>
<reference evidence="3" key="1">
    <citation type="submission" date="2018-07" db="EMBL/GenBank/DDBJ databases">
        <title>Complete Genome Sequence of Spiroplasma phoeniceum.</title>
        <authorList>
            <person name="Davis R.E."/>
            <person name="Shao J.Y."/>
            <person name="Zhao Y."/>
            <person name="Silver A."/>
            <person name="Stump z."/>
            <person name="Gasparich G."/>
        </authorList>
    </citation>
    <scope>NUCLEOTIDE SEQUENCE [LARGE SCALE GENOMIC DNA]</scope>
    <source>
        <strain evidence="3">P40</strain>
    </source>
</reference>
<dbReference type="NCBIfam" id="NF033563">
    <property type="entry name" value="transpos_IS30"/>
    <property type="match status" value="1"/>
</dbReference>
<protein>
    <submittedName>
        <fullName evidence="2">Transposase of is30 family protein</fullName>
    </submittedName>
</protein>
<keyword evidence="3" id="KW-1185">Reference proteome</keyword>
<dbReference type="AlphaFoldDB" id="A0A345DMZ0"/>
<dbReference type="GO" id="GO:0005829">
    <property type="term" value="C:cytosol"/>
    <property type="evidence" value="ECO:0007669"/>
    <property type="project" value="TreeGrafter"/>
</dbReference>
<name>A0A345DMZ0_9MOLU</name>
<gene>
    <name evidence="2" type="ORF">SDAV_00587</name>
</gene>
<dbReference type="PROSITE" id="PS50994">
    <property type="entry name" value="INTEGRASE"/>
    <property type="match status" value="1"/>
</dbReference>
<dbReference type="Proteomes" id="UP000253689">
    <property type="component" value="Chromosome"/>
</dbReference>
<sequence>MVSTINVMYSHLSFMDKVKLEQSLLSKIFLKKNGEHNISAIAKCLNRHRSTILREIKRFKTTDEYSAYKSDKMYYEKRKKNNKRCKFTEEQINFMKIRLNKYCDSPREFIYRYFLKFSVKFPVCVKTLYKWIRLGFYGFLKHNLRHRGKKYKTKGKYDNRGKLTDFKSIWDIENKVSNVGWLEMDTVVGKNHQSSCLVLVEQSSKKYFAIKLENHTAREVEKKFKDIVINNNLIGKIKGIITDRGKEFSEWREMEIFAETQVYFCDAGKPRQKPLIENINGEFRKWFPPGTDFNNVSQKRINWVVNNLINDKLRPCLNWISAKEMFLQNI</sequence>